<reference evidence="3" key="1">
    <citation type="journal article" date="2019" name="Int. J. Syst. Evol. Microbiol.">
        <title>The Global Catalogue of Microorganisms (GCM) 10K type strain sequencing project: providing services to taxonomists for standard genome sequencing and annotation.</title>
        <authorList>
            <consortium name="The Broad Institute Genomics Platform"/>
            <consortium name="The Broad Institute Genome Sequencing Center for Infectious Disease"/>
            <person name="Wu L."/>
            <person name="Ma J."/>
        </authorList>
    </citation>
    <scope>NUCLEOTIDE SEQUENCE [LARGE SCALE GENOMIC DNA]</scope>
    <source>
        <strain evidence="3">JCM 10671</strain>
    </source>
</reference>
<gene>
    <name evidence="2" type="ORF">GCM10009547_20230</name>
</gene>
<dbReference type="RefSeq" id="WP_344604241.1">
    <property type="nucleotide sequence ID" value="NZ_BAAAHE010000014.1"/>
</dbReference>
<accession>A0ABP3RZ68</accession>
<evidence type="ECO:0000313" key="3">
    <source>
        <dbReference type="Proteomes" id="UP001500957"/>
    </source>
</evidence>
<keyword evidence="3" id="KW-1185">Reference proteome</keyword>
<comment type="caution">
    <text evidence="2">The sequence shown here is derived from an EMBL/GenBank/DDBJ whole genome shotgun (WGS) entry which is preliminary data.</text>
</comment>
<name>A0ABP3RZ68_9ACTN</name>
<dbReference type="Gene3D" id="3.10.450.50">
    <property type="match status" value="1"/>
</dbReference>
<organism evidence="2 3">
    <name type="scientific">Sporichthya brevicatena</name>
    <dbReference type="NCBI Taxonomy" id="171442"/>
    <lineage>
        <taxon>Bacteria</taxon>
        <taxon>Bacillati</taxon>
        <taxon>Actinomycetota</taxon>
        <taxon>Actinomycetes</taxon>
        <taxon>Sporichthyales</taxon>
        <taxon>Sporichthyaceae</taxon>
        <taxon>Sporichthya</taxon>
    </lineage>
</organism>
<evidence type="ECO:0000259" key="1">
    <source>
        <dbReference type="Pfam" id="PF13577"/>
    </source>
</evidence>
<feature type="domain" description="SnoaL-like" evidence="1">
    <location>
        <begin position="2"/>
        <end position="112"/>
    </location>
</feature>
<dbReference type="InterPro" id="IPR037401">
    <property type="entry name" value="SnoaL-like"/>
</dbReference>
<proteinExistence type="predicted"/>
<evidence type="ECO:0000313" key="2">
    <source>
        <dbReference type="EMBL" id="GAA0617880.1"/>
    </source>
</evidence>
<dbReference type="Proteomes" id="UP001500957">
    <property type="component" value="Unassembled WGS sequence"/>
</dbReference>
<dbReference type="SUPFAM" id="SSF54427">
    <property type="entry name" value="NTF2-like"/>
    <property type="match status" value="1"/>
</dbReference>
<dbReference type="InterPro" id="IPR032710">
    <property type="entry name" value="NTF2-like_dom_sf"/>
</dbReference>
<dbReference type="CDD" id="cd00531">
    <property type="entry name" value="NTF2_like"/>
    <property type="match status" value="1"/>
</dbReference>
<dbReference type="EMBL" id="BAAAHE010000014">
    <property type="protein sequence ID" value="GAA0617880.1"/>
    <property type="molecule type" value="Genomic_DNA"/>
</dbReference>
<sequence>MDKLEIHELAARYADLCDRADWDAVVDLYTADGVFDAQDVYGRVATGHDDLLDFYKSFPTAIAHHPTSLYSTIDGDRATARMKMLVFFGSGGFSVNYDWELRGVDGEWRIARQSIAVQGKLPAAKSA</sequence>
<dbReference type="Pfam" id="PF13577">
    <property type="entry name" value="SnoaL_4"/>
    <property type="match status" value="1"/>
</dbReference>
<protein>
    <recommendedName>
        <fullName evidence="1">SnoaL-like domain-containing protein</fullName>
    </recommendedName>
</protein>